<gene>
    <name evidence="1" type="ORF">INT44_007594</name>
</gene>
<protein>
    <submittedName>
        <fullName evidence="1">Uncharacterized protein</fullName>
    </submittedName>
</protein>
<dbReference type="AlphaFoldDB" id="A0A8H7U7Z8"/>
<evidence type="ECO:0000313" key="1">
    <source>
        <dbReference type="EMBL" id="KAG2175116.1"/>
    </source>
</evidence>
<name>A0A8H7U7Z8_9FUNG</name>
<reference evidence="1" key="1">
    <citation type="submission" date="2020-12" db="EMBL/GenBank/DDBJ databases">
        <title>Metabolic potential, ecology and presence of endohyphal bacteria is reflected in genomic diversity of Mucoromycotina.</title>
        <authorList>
            <person name="Muszewska A."/>
            <person name="Okrasinska A."/>
            <person name="Steczkiewicz K."/>
            <person name="Drgas O."/>
            <person name="Orlowska M."/>
            <person name="Perlinska-Lenart U."/>
            <person name="Aleksandrzak-Piekarczyk T."/>
            <person name="Szatraj K."/>
            <person name="Zielenkiewicz U."/>
            <person name="Pilsyk S."/>
            <person name="Malc E."/>
            <person name="Mieczkowski P."/>
            <person name="Kruszewska J.S."/>
            <person name="Biernat P."/>
            <person name="Pawlowska J."/>
        </authorList>
    </citation>
    <scope>NUCLEOTIDE SEQUENCE</scope>
    <source>
        <strain evidence="1">WA0000051536</strain>
    </source>
</reference>
<accession>A0A8H7U7Z8</accession>
<keyword evidence="2" id="KW-1185">Reference proteome</keyword>
<sequence>MIPAILPMFPTLAPDGDEPASIKAVEGAVIISKSVELTTYWMVPEEKVGCYLRVHAYLHFTDGTSITPGLTNINHNPKIREWLNEVERQSNSMSDIETQERPQTLDQIKRSISVDQDNGHVSDDTNSQMDLDDAHMLLSLADDTQSVNDKDQEDLSAHVKRTKLDNLDHASEKSDSIPDTDFGWSDHDYVRDVECIIPSDQERILSMLDGWSSHSSKDIPNSTAQIQLPSAGLPSWSEAVLKANTPFAPSMTPQLVKVPCDVECLSDADYVEPTSIDVDPSPGLNALIKKFMKQRNALYTSYIPTNSHL</sequence>
<dbReference type="Proteomes" id="UP000612746">
    <property type="component" value="Unassembled WGS sequence"/>
</dbReference>
<comment type="caution">
    <text evidence="1">The sequence shown here is derived from an EMBL/GenBank/DDBJ whole genome shotgun (WGS) entry which is preliminary data.</text>
</comment>
<organism evidence="1 2">
    <name type="scientific">Umbelopsis vinacea</name>
    <dbReference type="NCBI Taxonomy" id="44442"/>
    <lineage>
        <taxon>Eukaryota</taxon>
        <taxon>Fungi</taxon>
        <taxon>Fungi incertae sedis</taxon>
        <taxon>Mucoromycota</taxon>
        <taxon>Mucoromycotina</taxon>
        <taxon>Umbelopsidomycetes</taxon>
        <taxon>Umbelopsidales</taxon>
        <taxon>Umbelopsidaceae</taxon>
        <taxon>Umbelopsis</taxon>
    </lineage>
</organism>
<dbReference type="EMBL" id="JAEPRA010000015">
    <property type="protein sequence ID" value="KAG2175116.1"/>
    <property type="molecule type" value="Genomic_DNA"/>
</dbReference>
<dbReference type="OrthoDB" id="2389118at2759"/>
<proteinExistence type="predicted"/>
<evidence type="ECO:0000313" key="2">
    <source>
        <dbReference type="Proteomes" id="UP000612746"/>
    </source>
</evidence>